<proteinExistence type="predicted"/>
<protein>
    <submittedName>
        <fullName evidence="1">Uncharacterized protein</fullName>
    </submittedName>
</protein>
<dbReference type="RefSeq" id="WP_186773586.1">
    <property type="nucleotide sequence ID" value="NZ_JACOMF010000085.1"/>
</dbReference>
<comment type="caution">
    <text evidence="1">The sequence shown here is derived from an EMBL/GenBank/DDBJ whole genome shotgun (WGS) entry which is preliminary data.</text>
</comment>
<name>A0A9X0R2W6_9PROT</name>
<organism evidence="1 2">
    <name type="scientific">Siccirubricoccus deserti</name>
    <dbReference type="NCBI Taxonomy" id="2013562"/>
    <lineage>
        <taxon>Bacteria</taxon>
        <taxon>Pseudomonadati</taxon>
        <taxon>Pseudomonadota</taxon>
        <taxon>Alphaproteobacteria</taxon>
        <taxon>Acetobacterales</taxon>
        <taxon>Roseomonadaceae</taxon>
        <taxon>Siccirubricoccus</taxon>
    </lineage>
</organism>
<evidence type="ECO:0000313" key="2">
    <source>
        <dbReference type="Proteomes" id="UP000600101"/>
    </source>
</evidence>
<dbReference type="EMBL" id="JACOMF010000085">
    <property type="protein sequence ID" value="MBC4018846.1"/>
    <property type="molecule type" value="Genomic_DNA"/>
</dbReference>
<gene>
    <name evidence="1" type="ORF">H7965_26680</name>
</gene>
<keyword evidence="2" id="KW-1185">Reference proteome</keyword>
<reference evidence="1" key="1">
    <citation type="submission" date="2020-08" db="EMBL/GenBank/DDBJ databases">
        <authorList>
            <person name="Hu Y."/>
            <person name="Nguyen S.V."/>
            <person name="Li F."/>
            <person name="Fanning S."/>
        </authorList>
    </citation>
    <scope>NUCLEOTIDE SEQUENCE</scope>
    <source>
        <strain evidence="1">SYSU D8009</strain>
    </source>
</reference>
<dbReference type="AlphaFoldDB" id="A0A9X0R2W6"/>
<sequence>MVRCSIACEHFPGEAAGDPNTNARGVRRWRSFPDAGLAFDTDPCRVAKSGSAQDAAQLAAIEIAATGAAAPQRPDAPLQS</sequence>
<accession>A0A9X0R2W6</accession>
<dbReference type="Proteomes" id="UP000600101">
    <property type="component" value="Unassembled WGS sequence"/>
</dbReference>
<evidence type="ECO:0000313" key="1">
    <source>
        <dbReference type="EMBL" id="MBC4018846.1"/>
    </source>
</evidence>